<evidence type="ECO:0000313" key="3">
    <source>
        <dbReference type="Proteomes" id="UP000509510"/>
    </source>
</evidence>
<gene>
    <name evidence="2" type="ORF">TRUGW13939_06406</name>
</gene>
<dbReference type="Proteomes" id="UP000509510">
    <property type="component" value="Chromosome III"/>
</dbReference>
<dbReference type="KEGG" id="trg:TRUGW13939_06406"/>
<dbReference type="GeneID" id="55993901"/>
<sequence>MPSDEIDIGNNVKLKVLRINHLCVGDSLENKKYQNVEVLDHASDVSYDDIRSLSKERLKDTLVHYVEPPASDNLSKPVILESITPRHRKRKMRPASEKVVDEEDEEDEHDGDEEDTPDEDDSAFISQDDEDPGE</sequence>
<proteinExistence type="predicted"/>
<accession>A0A7H8QYR7</accession>
<dbReference type="AlphaFoldDB" id="A0A7H8QYR7"/>
<feature type="region of interest" description="Disordered" evidence="1">
    <location>
        <begin position="68"/>
        <end position="134"/>
    </location>
</feature>
<dbReference type="EMBL" id="CP055900">
    <property type="protein sequence ID" value="QKX59274.1"/>
    <property type="molecule type" value="Genomic_DNA"/>
</dbReference>
<reference evidence="3" key="1">
    <citation type="submission" date="2020-06" db="EMBL/GenBank/DDBJ databases">
        <title>A chromosome-scale genome assembly of Talaromyces rugulosus W13939.</title>
        <authorList>
            <person name="Wang B."/>
            <person name="Guo L."/>
            <person name="Ye K."/>
            <person name="Wang L."/>
        </authorList>
    </citation>
    <scope>NUCLEOTIDE SEQUENCE [LARGE SCALE GENOMIC DNA]</scope>
    <source>
        <strain evidence="3">W13939</strain>
    </source>
</reference>
<organism evidence="2 3">
    <name type="scientific">Talaromyces rugulosus</name>
    <name type="common">Penicillium rugulosum</name>
    <dbReference type="NCBI Taxonomy" id="121627"/>
    <lineage>
        <taxon>Eukaryota</taxon>
        <taxon>Fungi</taxon>
        <taxon>Dikarya</taxon>
        <taxon>Ascomycota</taxon>
        <taxon>Pezizomycotina</taxon>
        <taxon>Eurotiomycetes</taxon>
        <taxon>Eurotiomycetidae</taxon>
        <taxon>Eurotiales</taxon>
        <taxon>Trichocomaceae</taxon>
        <taxon>Talaromyces</taxon>
        <taxon>Talaromyces sect. Islandici</taxon>
    </lineage>
</organism>
<evidence type="ECO:0000313" key="2">
    <source>
        <dbReference type="EMBL" id="QKX59274.1"/>
    </source>
</evidence>
<keyword evidence="3" id="KW-1185">Reference proteome</keyword>
<dbReference type="RefSeq" id="XP_035345452.1">
    <property type="nucleotide sequence ID" value="XM_035489559.1"/>
</dbReference>
<protein>
    <submittedName>
        <fullName evidence="2">Uncharacterized protein</fullName>
    </submittedName>
</protein>
<feature type="compositionally biased region" description="Acidic residues" evidence="1">
    <location>
        <begin position="100"/>
        <end position="134"/>
    </location>
</feature>
<name>A0A7H8QYR7_TALRU</name>
<evidence type="ECO:0000256" key="1">
    <source>
        <dbReference type="SAM" id="MobiDB-lite"/>
    </source>
</evidence>